<accession>A0A5V2QTF9</accession>
<comment type="caution">
    <text evidence="1">The sequence shown here is derived from an EMBL/GenBank/DDBJ whole genome shotgun (WGS) entry which is preliminary data.</text>
</comment>
<organism evidence="1">
    <name type="scientific">Salmonella enterica</name>
    <name type="common">Salmonella choleraesuis</name>
    <dbReference type="NCBI Taxonomy" id="28901"/>
    <lineage>
        <taxon>Bacteria</taxon>
        <taxon>Pseudomonadati</taxon>
        <taxon>Pseudomonadota</taxon>
        <taxon>Gammaproteobacteria</taxon>
        <taxon>Enterobacterales</taxon>
        <taxon>Enterobacteriaceae</taxon>
        <taxon>Salmonella</taxon>
    </lineage>
</organism>
<dbReference type="EMBL" id="AAGZJS010000028">
    <property type="protein sequence ID" value="EBT6291912.1"/>
    <property type="molecule type" value="Genomic_DNA"/>
</dbReference>
<dbReference type="AlphaFoldDB" id="A0A5V2QTF9"/>
<gene>
    <name evidence="1" type="ORF">CNP70_20815</name>
</gene>
<proteinExistence type="predicted"/>
<reference evidence="1" key="1">
    <citation type="submission" date="2018-07" db="EMBL/GenBank/DDBJ databases">
        <authorList>
            <consortium name="PulseNet: The National Subtyping Network for Foodborne Disease Surveillance"/>
            <person name="Tarr C.L."/>
            <person name="Trees E."/>
            <person name="Katz L.S."/>
            <person name="Carleton-Romer H.A."/>
            <person name="Stroika S."/>
            <person name="Kucerova Z."/>
            <person name="Roache K.F."/>
            <person name="Sabol A.L."/>
            <person name="Besser J."/>
            <person name="Gerner-Smidt P."/>
        </authorList>
    </citation>
    <scope>NUCLEOTIDE SEQUENCE</scope>
    <source>
        <strain evidence="1">PNUSAS023047</strain>
    </source>
</reference>
<name>A0A5V2QTF9_SALER</name>
<evidence type="ECO:0000313" key="1">
    <source>
        <dbReference type="EMBL" id="EBT6291912.1"/>
    </source>
</evidence>
<sequence length="123" mass="13894">MTVNRFKPVASVAISLSENGEYVRYEDYIALMDELEDVRKRTEELEEIASYYGLKLKKAQIALKFAALRHKNSSKRIAELETRAIELPPAWWVRQGKAPEFLAYPINLVIDAIRAAGIGVKGA</sequence>
<protein>
    <submittedName>
        <fullName evidence="1">Uncharacterized protein</fullName>
    </submittedName>
</protein>